<name>A0AAN8DM40_CHAGU</name>
<dbReference type="AlphaFoldDB" id="A0AAN8DM40"/>
<gene>
    <name evidence="1" type="ORF">CgunFtcFv8_018236</name>
</gene>
<dbReference type="Proteomes" id="UP001331515">
    <property type="component" value="Unassembled WGS sequence"/>
</dbReference>
<protein>
    <submittedName>
        <fullName evidence="1">Uncharacterized protein</fullName>
    </submittedName>
</protein>
<keyword evidence="2" id="KW-1185">Reference proteome</keyword>
<dbReference type="EMBL" id="JAURVH010001520">
    <property type="protein sequence ID" value="KAK5925737.1"/>
    <property type="molecule type" value="Genomic_DNA"/>
</dbReference>
<comment type="caution">
    <text evidence="1">The sequence shown here is derived from an EMBL/GenBank/DDBJ whole genome shotgun (WGS) entry which is preliminary data.</text>
</comment>
<organism evidence="1 2">
    <name type="scientific">Champsocephalus gunnari</name>
    <name type="common">Mackerel icefish</name>
    <dbReference type="NCBI Taxonomy" id="52237"/>
    <lineage>
        <taxon>Eukaryota</taxon>
        <taxon>Metazoa</taxon>
        <taxon>Chordata</taxon>
        <taxon>Craniata</taxon>
        <taxon>Vertebrata</taxon>
        <taxon>Euteleostomi</taxon>
        <taxon>Actinopterygii</taxon>
        <taxon>Neopterygii</taxon>
        <taxon>Teleostei</taxon>
        <taxon>Neoteleostei</taxon>
        <taxon>Acanthomorphata</taxon>
        <taxon>Eupercaria</taxon>
        <taxon>Perciformes</taxon>
        <taxon>Notothenioidei</taxon>
        <taxon>Channichthyidae</taxon>
        <taxon>Champsocephalus</taxon>
    </lineage>
</organism>
<accession>A0AAN8DM40</accession>
<evidence type="ECO:0000313" key="1">
    <source>
        <dbReference type="EMBL" id="KAK5925737.1"/>
    </source>
</evidence>
<evidence type="ECO:0000313" key="2">
    <source>
        <dbReference type="Proteomes" id="UP001331515"/>
    </source>
</evidence>
<proteinExistence type="predicted"/>
<sequence length="67" mass="7454">MATETPAIPPERRGLFLIQRSHVDVRDNGNHHAPHQGHHIHVTASVKPEPVQMKDIIFCSGATRARS</sequence>
<reference evidence="1 2" key="1">
    <citation type="journal article" date="2023" name="Mol. Biol. Evol.">
        <title>Genomics of Secondarily Temperate Adaptation in the Only Non-Antarctic Icefish.</title>
        <authorList>
            <person name="Rivera-Colon A.G."/>
            <person name="Rayamajhi N."/>
            <person name="Minhas B.F."/>
            <person name="Madrigal G."/>
            <person name="Bilyk K.T."/>
            <person name="Yoon V."/>
            <person name="Hune M."/>
            <person name="Gregory S."/>
            <person name="Cheng C.H.C."/>
            <person name="Catchen J.M."/>
        </authorList>
    </citation>
    <scope>NUCLEOTIDE SEQUENCE [LARGE SCALE GENOMIC DNA]</scope>
    <source>
        <tissue evidence="1">White muscle</tissue>
    </source>
</reference>